<evidence type="ECO:0000256" key="1">
    <source>
        <dbReference type="SAM" id="MobiDB-lite"/>
    </source>
</evidence>
<feature type="region of interest" description="Disordered" evidence="1">
    <location>
        <begin position="36"/>
        <end position="60"/>
    </location>
</feature>
<name>A0A0F9XD63_9ZZZZ</name>
<accession>A0A0F9XD63</accession>
<feature type="region of interest" description="Disordered" evidence="1">
    <location>
        <begin position="1"/>
        <end position="22"/>
    </location>
</feature>
<sequence>MRDKKGTSSPGATTKPSAIEEYRTIIERRKMEREKRAKRLKQFQEQAENGEPLEYNETSR</sequence>
<organism evidence="2">
    <name type="scientific">marine sediment metagenome</name>
    <dbReference type="NCBI Taxonomy" id="412755"/>
    <lineage>
        <taxon>unclassified sequences</taxon>
        <taxon>metagenomes</taxon>
        <taxon>ecological metagenomes</taxon>
    </lineage>
</organism>
<feature type="compositionally biased region" description="Polar residues" evidence="1">
    <location>
        <begin position="7"/>
        <end position="16"/>
    </location>
</feature>
<protein>
    <submittedName>
        <fullName evidence="2">Uncharacterized protein</fullName>
    </submittedName>
</protein>
<dbReference type="AlphaFoldDB" id="A0A0F9XD63"/>
<dbReference type="EMBL" id="LAZR01000116">
    <property type="protein sequence ID" value="KKN89708.1"/>
    <property type="molecule type" value="Genomic_DNA"/>
</dbReference>
<reference evidence="2" key="1">
    <citation type="journal article" date="2015" name="Nature">
        <title>Complex archaea that bridge the gap between prokaryotes and eukaryotes.</title>
        <authorList>
            <person name="Spang A."/>
            <person name="Saw J.H."/>
            <person name="Jorgensen S.L."/>
            <person name="Zaremba-Niedzwiedzka K."/>
            <person name="Martijn J."/>
            <person name="Lind A.E."/>
            <person name="van Eijk R."/>
            <person name="Schleper C."/>
            <person name="Guy L."/>
            <person name="Ettema T.J."/>
        </authorList>
    </citation>
    <scope>NUCLEOTIDE SEQUENCE</scope>
</reference>
<gene>
    <name evidence="2" type="ORF">LCGC14_0235540</name>
</gene>
<comment type="caution">
    <text evidence="2">The sequence shown here is derived from an EMBL/GenBank/DDBJ whole genome shotgun (WGS) entry which is preliminary data.</text>
</comment>
<proteinExistence type="predicted"/>
<evidence type="ECO:0000313" key="2">
    <source>
        <dbReference type="EMBL" id="KKN89708.1"/>
    </source>
</evidence>